<accession>A0A183SQF3</accession>
<keyword evidence="1" id="KW-0479">Metal-binding</keyword>
<organism evidence="6">
    <name type="scientific">Schistocephalus solidus</name>
    <name type="common">Tapeworm</name>
    <dbReference type="NCBI Taxonomy" id="70667"/>
    <lineage>
        <taxon>Eukaryota</taxon>
        <taxon>Metazoa</taxon>
        <taxon>Spiralia</taxon>
        <taxon>Lophotrochozoa</taxon>
        <taxon>Platyhelminthes</taxon>
        <taxon>Cestoda</taxon>
        <taxon>Eucestoda</taxon>
        <taxon>Diphyllobothriidea</taxon>
        <taxon>Diphyllobothriidae</taxon>
        <taxon>Schistocephalus</taxon>
    </lineage>
</organism>
<evidence type="ECO:0000259" key="3">
    <source>
        <dbReference type="PROSITE" id="PS50157"/>
    </source>
</evidence>
<dbReference type="InterPro" id="IPR013087">
    <property type="entry name" value="Znf_C2H2_type"/>
</dbReference>
<protein>
    <submittedName>
        <fullName evidence="6">C2H2-type domain-containing protein</fullName>
    </submittedName>
</protein>
<name>A0A183SQF3_SCHSO</name>
<evidence type="ECO:0000256" key="2">
    <source>
        <dbReference type="SAM" id="MobiDB-lite"/>
    </source>
</evidence>
<dbReference type="Proteomes" id="UP000275846">
    <property type="component" value="Unassembled WGS sequence"/>
</dbReference>
<sequence length="233" mass="24831">MKVTSAPDQHRRCSGPANMPALSTHLPRASWPGWTSSDAMHQFPTSGINSITPTIIETTPLYSSPVTPTTATIIATTTAFAFTSTTTTTTTSDGESLLNCPQCDRKFTSHIGLVGRLRIHRTETGEPIVRPSILMMSNVCPTEGWCGDGDLRAATAFSPPPPPSEPGVMTESRRSEAGEDAGGWRGRRRPYTARAGQLSDAEVGAAAGDLVYVYYVHDLDPQTRAPGFHTAGG</sequence>
<feature type="region of interest" description="Disordered" evidence="2">
    <location>
        <begin position="153"/>
        <end position="188"/>
    </location>
</feature>
<reference evidence="4 5" key="2">
    <citation type="submission" date="2018-11" db="EMBL/GenBank/DDBJ databases">
        <authorList>
            <consortium name="Pathogen Informatics"/>
        </authorList>
    </citation>
    <scope>NUCLEOTIDE SEQUENCE [LARGE SCALE GENOMIC DNA]</scope>
    <source>
        <strain evidence="4 5">NST_G2</strain>
    </source>
</reference>
<reference evidence="6" key="1">
    <citation type="submission" date="2016-06" db="UniProtKB">
        <authorList>
            <consortium name="WormBaseParasite"/>
        </authorList>
    </citation>
    <scope>IDENTIFICATION</scope>
</reference>
<gene>
    <name evidence="4" type="ORF">SSLN_LOCUS6451</name>
</gene>
<keyword evidence="1" id="KW-0862">Zinc</keyword>
<dbReference type="OrthoDB" id="6326277at2759"/>
<dbReference type="PROSITE" id="PS50157">
    <property type="entry name" value="ZINC_FINGER_C2H2_2"/>
    <property type="match status" value="1"/>
</dbReference>
<keyword evidence="1" id="KW-0863">Zinc-finger</keyword>
<evidence type="ECO:0000256" key="1">
    <source>
        <dbReference type="PROSITE-ProRule" id="PRU00042"/>
    </source>
</evidence>
<dbReference type="WBParaSite" id="SSLN_0000665701-mRNA-1">
    <property type="protein sequence ID" value="SSLN_0000665701-mRNA-1"/>
    <property type="gene ID" value="SSLN_0000665701"/>
</dbReference>
<dbReference type="EMBL" id="UYSU01033695">
    <property type="protein sequence ID" value="VDL92836.1"/>
    <property type="molecule type" value="Genomic_DNA"/>
</dbReference>
<evidence type="ECO:0000313" key="4">
    <source>
        <dbReference type="EMBL" id="VDL92836.1"/>
    </source>
</evidence>
<evidence type="ECO:0000313" key="5">
    <source>
        <dbReference type="Proteomes" id="UP000275846"/>
    </source>
</evidence>
<dbReference type="GO" id="GO:0008270">
    <property type="term" value="F:zinc ion binding"/>
    <property type="evidence" value="ECO:0007669"/>
    <property type="project" value="UniProtKB-KW"/>
</dbReference>
<evidence type="ECO:0000313" key="6">
    <source>
        <dbReference type="WBParaSite" id="SSLN_0000665701-mRNA-1"/>
    </source>
</evidence>
<keyword evidence="5" id="KW-1185">Reference proteome</keyword>
<feature type="domain" description="C2H2-type" evidence="3">
    <location>
        <begin position="98"/>
        <end position="125"/>
    </location>
</feature>
<feature type="region of interest" description="Disordered" evidence="2">
    <location>
        <begin position="1"/>
        <end position="21"/>
    </location>
</feature>
<proteinExistence type="predicted"/>
<dbReference type="AlphaFoldDB" id="A0A183SQF3"/>